<feature type="domain" description="Tc toxin complex TcA C-terminal TcB-binding" evidence="2">
    <location>
        <begin position="2359"/>
        <end position="2428"/>
    </location>
</feature>
<dbReference type="STRING" id="62101.AB835_01430"/>
<feature type="domain" description="Tc toxin complex TcA C-terminal TcB-binding" evidence="2">
    <location>
        <begin position="2130"/>
        <end position="2264"/>
    </location>
</feature>
<comment type="caution">
    <text evidence="6">The sequence shown here is derived from an EMBL/GenBank/DDBJ whole genome shotgun (WGS) entry which is preliminary data.</text>
</comment>
<reference evidence="6 7" key="1">
    <citation type="journal article" date="2016" name="Appl. Environ. Microbiol.">
        <title>Lack of Overt Genome Reduction in the Bryostatin-Producing Bryozoan Symbiont "Candidatus Endobugula sertula".</title>
        <authorList>
            <person name="Miller I.J."/>
            <person name="Vanee N."/>
            <person name="Fong S.S."/>
            <person name="Lim-Fong G.E."/>
            <person name="Kwan J.C."/>
        </authorList>
    </citation>
    <scope>NUCLEOTIDE SEQUENCE [LARGE SCALE GENOMIC DNA]</scope>
    <source>
        <strain evidence="6">AB1-4</strain>
    </source>
</reference>
<feature type="domain" description="Neuraminidase-like" evidence="3">
    <location>
        <begin position="966"/>
        <end position="1093"/>
    </location>
</feature>
<feature type="domain" description="TcA receptor binding" evidence="4">
    <location>
        <begin position="1554"/>
        <end position="1682"/>
    </location>
</feature>
<sequence>MQSIKEIFGLYQAHAHVLTPLGYSSLVDIARESFIRFQQACSAHLNRCEIQELYHQSQQYVASLKSYRRRIVTHANPQLTQATHLAVSPIAEGSLDYEQLFGQRADAYVKTHSVASMFSPAGYLTELYREGKALHDESHHLYLDTRRPDLSSLTLSQTNLDTEISTLALSNEILTSTMGEVDIDTQFTDTFYPFELPYHAPFSTLEAVLQLQDSHFETIAESLEPSLSSSIPALTRAAFDNHLSPTLVTELIKPIPDDTESENTMLLRHFATSDVLWLADVENFCAQVGITQDALSDYTDLSTFSESSAPELIDLSKRIRYSRLTELSPVILDRLIAFADGGDTSPPPISQTTLVLTARVLQYRVRYSLSDDDAVVLAGDNIDNTPALEGQLNQFDRLFNNPPLNDKVFTLDDGEGTITFDPSDPNYAQYAQERAVLKRALGVDDNGLYILAQIANSDHLTWPRSLSNISMLYRIGLLAHVHNLTPQDLQVWLQLNNKTLNLLKYSTDDEVGDFTDYLDAVYASNQWLITQQLTVTAVNVMTTCNYSTAMTADIDNFLQMLYHAGQNSTAENRKEVLAPSIAAGLVLANSDIALLLEDWIEQISADQQLQLKTIEEYWAEVVIYCDDDPSTSETTDHLVKFTQAMAQLSQIIKTWTLSTVELSLLVNKPNALPGETPDKLLLTLHNLQHISQFKTLQQAVGEATDELLSALTGDGLGVSTLAQLLDQSEEETQYAANAIGAGAENSILTAVQGAQIVDWLDTASLLGVSVADVEDLLTTPDSESFANWQTLAGDFQAGLTSDLTTVLSQEQDELLSTALCSVFLANRAPDLTDITLDNRDDIFQYLLIDNQVSGQIQTTRIAEAIASVQLYINRCIQGMEPNIDRSLLQNAFFVEWDQYNKRYSTWSGVSQLAYYPENYIDPTLRYNQTSLQQELITEISQSQLSKDSVETAYMNYLDKFEEVANLKVISGYHHGAAFMDGKTYFIGRSNTQPYRYFWRSLNQAGGVDGQFSASAWSEWQEINVSINAINEEIRPVILNNRLHIGWVEAQTIESTEANGGESNGDDPKTEIQYTYCLSYLKLNNTWSQPRSFNWSDIYEDGKGYPYSNYLAYNADWDAMLVVFYLPADEASLTIASYQKLDNALNEIEGSADEPAIILDLIKHHLNNNDSQNKLANLIGSLSYDPSYKLKEDPTGSLDSALSFSQKNIFAEIDASTTPPRLQAYADVVIHYEDDSQSVKSDWETTYYDIRTAPTLNLKDPSYGDFTFIIVTNIIPDLGISISGIGDFAYYRAHVVMELTNIEANQGVDKGSLDAAFSTASYQEIGSGKWVVSRDGSFALDQSDSNVEKQTEVMKAYTDYRNCSAVENIVVNDDDSIIEFDGIVPVQLSSDKIADVMFYTTKNIGNPGDFYIESWQVENNFTLSDYPLDGGAITTPYFDFGQLRQELVFGDNPIQGIVEQWDIRGGTLEKELSLRVLSPGKKYTETYQFTATLKDNESTDYGEIMLDSDKKSIYMKLSNYPLRTRLNTLFAQDLIAKANIGLDTVLSWDTQNIQEPQLGAGGYVALTFGAYDPEIHGEGRGVTVYFINDSNAKSGVELISGSLLDQSTSMNVFLPCEQPAEGSTQQVALGFEYASGKLDFETETQQFSFTNGALSSVQGNRGRTPGLVDSKVSYNDTEPMDFNGSNGLYFWELFYYTPMLVVEKLLQAQNFEEAERWLAYIFSPQGYNVPVGQETLRLWNVRPLEEDTAWDDTQVDSSDPDIVAQGDPMHYKVATYMKLLDLIITRGDIAYRQLERDTLAEAKMWYVTALNLLGKEPDIPLTGDWSDPTLSAAASDTERSLVIMEQLLIGVSATQTKEIRNANSLTALFLPTENSELHNYWKTLNQRLYNLRHNLSIDGQLLTLPMYATPADPKALQSAAAAAASGNTGSVPNTTIAIRRFPLMLNDARNLVSQLIQYGSSLTSALERKDGEALNTLLDTQAQDLLRQSLLIQDKTLAQLEAEQNTLSASLAGAQVRRDHYQQLIDEGISRAEQQSIDERIASGALTTSANAMRTAGAAMDLAPNVFGMAVGGSRWGAVTTAMAFGMDASAAGLATSAEARSTSEQYRRRSQDWTIQRDVADQEMQQITAQQASLAIQIEAAQLQKGYVQTQQAQTQAHIDFLKTKFSNEELYSWMQGRLSAVFYPFYDLAMTYCRKAQLGYQWETGDNAVFIQPGAWDSNHAGLLCGEALMLNLAQMESAYLQWDSRSLEVNRTVSMAQEMGDDLTDTSFNAEVNKVLDGTESVGTTHTLEMTDNDVFVASIDLSSLAIASDYPDSMVGDDKVRRIKQISVSLPALLGPYEDIQAILAYNASGDGIHQSCKQAAISSGINDSGQFQLDFNDNKYLPFEGLPIDGGGSASLTLSFPNPKGKQRAMLESLNDIILHIRYTIGTSK</sequence>
<gene>
    <name evidence="6" type="ORF">AB835_01430</name>
</gene>
<dbReference type="InterPro" id="IPR046839">
    <property type="entry name" value="ABC_toxin_N"/>
</dbReference>
<evidence type="ECO:0000259" key="3">
    <source>
        <dbReference type="Pfam" id="PF18413"/>
    </source>
</evidence>
<evidence type="ECO:0000256" key="1">
    <source>
        <dbReference type="ARBA" id="ARBA00023026"/>
    </source>
</evidence>
<dbReference type="Pfam" id="PF18276">
    <property type="entry name" value="TcA_TcB_BD"/>
    <property type="match status" value="2"/>
</dbReference>
<keyword evidence="1" id="KW-0843">Virulence</keyword>
<protein>
    <submittedName>
        <fullName evidence="6">Uncharacterized protein</fullName>
    </submittedName>
</protein>
<evidence type="ECO:0000259" key="2">
    <source>
        <dbReference type="Pfam" id="PF18276"/>
    </source>
</evidence>
<proteinExistence type="predicted"/>
<accession>A0A1D2QTP7</accession>
<dbReference type="EMBL" id="MDLC01000003">
    <property type="protein sequence ID" value="ODS24949.1"/>
    <property type="molecule type" value="Genomic_DNA"/>
</dbReference>
<feature type="domain" description="ABC toxin N-terminal" evidence="5">
    <location>
        <begin position="817"/>
        <end position="935"/>
    </location>
</feature>
<dbReference type="InterPro" id="IPR041079">
    <property type="entry name" value="Neuraminidase-like"/>
</dbReference>
<dbReference type="InterPro" id="IPR040840">
    <property type="entry name" value="TcA_TcB_BD"/>
</dbReference>
<dbReference type="Pfam" id="PF03538">
    <property type="entry name" value="VRP1"/>
    <property type="match status" value="1"/>
</dbReference>
<evidence type="ECO:0000313" key="7">
    <source>
        <dbReference type="Proteomes" id="UP000242502"/>
    </source>
</evidence>
<organism evidence="6 7">
    <name type="scientific">Candidatus Endobugula sertula</name>
    <name type="common">Bugula neritina bacterial symbiont</name>
    <dbReference type="NCBI Taxonomy" id="62101"/>
    <lineage>
        <taxon>Bacteria</taxon>
        <taxon>Pseudomonadati</taxon>
        <taxon>Pseudomonadota</taxon>
        <taxon>Gammaproteobacteria</taxon>
        <taxon>Cellvibrionales</taxon>
        <taxon>Cellvibrionaceae</taxon>
        <taxon>Candidatus Endobugula</taxon>
    </lineage>
</organism>
<dbReference type="Proteomes" id="UP000242502">
    <property type="component" value="Unassembled WGS sequence"/>
</dbReference>
<evidence type="ECO:0000259" key="5">
    <source>
        <dbReference type="Pfam" id="PF20220"/>
    </source>
</evidence>
<dbReference type="Pfam" id="PF20220">
    <property type="entry name" value="ABC_toxin_N"/>
    <property type="match status" value="1"/>
</dbReference>
<dbReference type="Pfam" id="PF18518">
    <property type="entry name" value="TcA_RBD"/>
    <property type="match status" value="1"/>
</dbReference>
<dbReference type="InterPro" id="IPR041568">
    <property type="entry name" value="TcA_RBD"/>
</dbReference>
<name>A0A1D2QTP7_9GAMM</name>
<dbReference type="Pfam" id="PF18413">
    <property type="entry name" value="Neuraminidase"/>
    <property type="match status" value="1"/>
</dbReference>
<evidence type="ECO:0000313" key="6">
    <source>
        <dbReference type="EMBL" id="ODS24949.1"/>
    </source>
</evidence>
<dbReference type="InterPro" id="IPR018003">
    <property type="entry name" value="Insecticidal_toxin/plasmid_vir"/>
</dbReference>
<evidence type="ECO:0000259" key="4">
    <source>
        <dbReference type="Pfam" id="PF18518"/>
    </source>
</evidence>